<dbReference type="PROSITE" id="PS00787">
    <property type="entry name" value="CHORISMATE_SYNTHASE_1"/>
    <property type="match status" value="1"/>
</dbReference>
<reference evidence="9 10" key="3">
    <citation type="submission" date="2019-07" db="EMBL/GenBank/DDBJ databases">
        <authorList>
            <person name="Papic B."/>
        </authorList>
    </citation>
    <scope>NUCLEOTIDE SEQUENCE [LARGE SCALE GENOMIC DNA]</scope>
    <source>
        <strain evidence="9 10">L8b</strain>
    </source>
</reference>
<evidence type="ECO:0000256" key="4">
    <source>
        <dbReference type="ARBA" id="ARBA00022605"/>
    </source>
</evidence>
<dbReference type="AlphaFoldDB" id="A0A553V1C2"/>
<accession>A0A553V1C2</accession>
<dbReference type="InterPro" id="IPR020541">
    <property type="entry name" value="Chorismate_synthase_CS"/>
</dbReference>
<evidence type="ECO:0000256" key="8">
    <source>
        <dbReference type="RuleBase" id="RU000605"/>
    </source>
</evidence>
<protein>
    <recommendedName>
        <fullName evidence="3 7">Chorismate synthase</fullName>
        <shortName evidence="7">CS</shortName>
        <ecNumber evidence="3 7">4.2.3.5</ecNumber>
    </recommendedName>
    <alternativeName>
        <fullName evidence="7">5-enolpyruvylshikimate-3-phosphate phospholyase</fullName>
    </alternativeName>
</protein>
<evidence type="ECO:0000256" key="5">
    <source>
        <dbReference type="ARBA" id="ARBA00023141"/>
    </source>
</evidence>
<dbReference type="GO" id="GO:0008652">
    <property type="term" value="P:amino acid biosynthetic process"/>
    <property type="evidence" value="ECO:0007669"/>
    <property type="project" value="UniProtKB-KW"/>
</dbReference>
<dbReference type="HAMAP" id="MF_00300">
    <property type="entry name" value="Chorismate_synth"/>
    <property type="match status" value="1"/>
</dbReference>
<comment type="function">
    <text evidence="7">Catalyzes the anti-1,4-elimination of the C-3 phosphate and the C-6 proR hydrogen from 5-enolpyruvylshikimate-3-phosphate (EPSP) to yield chorismate, which is the branch point compound that serves as the starting substrate for the three terminal pathways of aromatic amino acid biosynthesis. This reaction introduces a second double bond into the aromatic ring system.</text>
</comment>
<dbReference type="Gene3D" id="3.60.150.10">
    <property type="entry name" value="Chorismate synthase AroC"/>
    <property type="match status" value="1"/>
</dbReference>
<dbReference type="GO" id="GO:0005829">
    <property type="term" value="C:cytosol"/>
    <property type="evidence" value="ECO:0007669"/>
    <property type="project" value="TreeGrafter"/>
</dbReference>
<feature type="binding site" evidence="7">
    <location>
        <position position="275"/>
    </location>
    <ligand>
        <name>FMN</name>
        <dbReference type="ChEBI" id="CHEBI:58210"/>
    </ligand>
</feature>
<keyword evidence="7" id="KW-0288">FMN</keyword>
<reference evidence="9 10" key="1">
    <citation type="submission" date="2019-07" db="EMBL/GenBank/DDBJ databases">
        <title>Helicobacter labacensis sp. nov., Helicobacter mehlei sp. nov. and Helicobacter vulpis sp. nov., isolated from gastric mucosa of red fox (Vulpis vulpis).</title>
        <authorList>
            <person name="Kusar D."/>
            <person name="Gruntar I."/>
            <person name="Pate M."/>
            <person name="Zajc U."/>
            <person name="Ocepek M."/>
        </authorList>
    </citation>
    <scope>NUCLEOTIDE SEQUENCE [LARGE SCALE GENOMIC DNA]</scope>
    <source>
        <strain evidence="9 10">L8b</strain>
    </source>
</reference>
<reference evidence="10" key="2">
    <citation type="submission" date="2019-07" db="EMBL/GenBank/DDBJ databases">
        <title>Helicobacter labacensis sp. nov., Helicobacter mehlei sp. nov. and Helicobacter vulpis sp. nov., isolated from gastric mucosa of red fox (Vulpis vulpis).</title>
        <authorList>
            <person name="Papic B."/>
        </authorList>
    </citation>
    <scope>NUCLEOTIDE SEQUENCE [LARGE SCALE GENOMIC DNA]</scope>
    <source>
        <strain evidence="10">L8b</strain>
    </source>
</reference>
<dbReference type="Proteomes" id="UP000319322">
    <property type="component" value="Unassembled WGS sequence"/>
</dbReference>
<comment type="similarity">
    <text evidence="2 7 8">Belongs to the chorismate synthase family.</text>
</comment>
<dbReference type="NCBIfam" id="TIGR00033">
    <property type="entry name" value="aroC"/>
    <property type="match status" value="1"/>
</dbReference>
<dbReference type="EMBL" id="VKGC01000003">
    <property type="protein sequence ID" value="TSA86282.1"/>
    <property type="molecule type" value="Genomic_DNA"/>
</dbReference>
<evidence type="ECO:0000313" key="10">
    <source>
        <dbReference type="Proteomes" id="UP000319322"/>
    </source>
</evidence>
<feature type="binding site" evidence="7">
    <location>
        <begin position="290"/>
        <end position="294"/>
    </location>
    <ligand>
        <name>FMN</name>
        <dbReference type="ChEBI" id="CHEBI:58210"/>
    </ligand>
</feature>
<organism evidence="9 10">
    <name type="scientific">Helicobacter mehlei</name>
    <dbReference type="NCBI Taxonomy" id="2316080"/>
    <lineage>
        <taxon>Bacteria</taxon>
        <taxon>Pseudomonadati</taxon>
        <taxon>Campylobacterota</taxon>
        <taxon>Epsilonproteobacteria</taxon>
        <taxon>Campylobacterales</taxon>
        <taxon>Helicobacteraceae</taxon>
        <taxon>Helicobacter</taxon>
    </lineage>
</organism>
<evidence type="ECO:0000256" key="2">
    <source>
        <dbReference type="ARBA" id="ARBA00008014"/>
    </source>
</evidence>
<evidence type="ECO:0000256" key="1">
    <source>
        <dbReference type="ARBA" id="ARBA00005044"/>
    </source>
</evidence>
<dbReference type="GO" id="GO:0010181">
    <property type="term" value="F:FMN binding"/>
    <property type="evidence" value="ECO:0007669"/>
    <property type="project" value="TreeGrafter"/>
</dbReference>
<dbReference type="OrthoDB" id="9771806at2"/>
<evidence type="ECO:0000313" key="9">
    <source>
        <dbReference type="EMBL" id="TSA86282.1"/>
    </source>
</evidence>
<feature type="binding site" evidence="7">
    <location>
        <begin position="236"/>
        <end position="237"/>
    </location>
    <ligand>
        <name>FMN</name>
        <dbReference type="ChEBI" id="CHEBI:58210"/>
    </ligand>
</feature>
<dbReference type="NCBIfam" id="NF003793">
    <property type="entry name" value="PRK05382.1"/>
    <property type="match status" value="1"/>
</dbReference>
<keyword evidence="7" id="KW-0274">FAD</keyword>
<gene>
    <name evidence="7 9" type="primary">aroC</name>
    <name evidence="9" type="ORF">FNE76_02030</name>
</gene>
<dbReference type="Pfam" id="PF01264">
    <property type="entry name" value="Chorismate_synt"/>
    <property type="match status" value="1"/>
</dbReference>
<dbReference type="PANTHER" id="PTHR21085:SF0">
    <property type="entry name" value="CHORISMATE SYNTHASE"/>
    <property type="match status" value="1"/>
</dbReference>
<keyword evidence="4 7" id="KW-0028">Amino-acid biosynthesis</keyword>
<keyword evidence="7" id="KW-0285">Flavoprotein</keyword>
<dbReference type="EC" id="4.2.3.5" evidence="3 7"/>
<dbReference type="InterPro" id="IPR035904">
    <property type="entry name" value="Chorismate_synth_AroC_sf"/>
</dbReference>
<dbReference type="PANTHER" id="PTHR21085">
    <property type="entry name" value="CHORISMATE SYNTHASE"/>
    <property type="match status" value="1"/>
</dbReference>
<sequence>MNTLGRVLRLTTFGESHGLMVGGILEGVPAGLVLDMDLIQVEVDRRKSMHVFTTPRQEPDRIELVSGVFEGKSTGAPIALLVHNHNIKSKDYDNLRESFRPGHADFTTFSKYGLRDHRGGGRSSARESVIRVGAGAIAKLLLQELGLEVVGGVFSIGGIEAKAIDFDFAKQSVIFSLSPEVEAQQKQAILEAKQKGDSLGGVVLVQARAHANLLGLGQPLYDKLDARIAGVMMGLNGVKGVFIGDPHVSSMQGSHYNDPISPQGFKSNHSGGILGGLGNGSDLVVWVHFKPTSSIAHQQESINTQGQAVHLELKGRHDPCIAIRGSVVCESLLALILADFLLLNLGSQLNTLKGFYRKA</sequence>
<comment type="pathway">
    <text evidence="1 7 8">Metabolic intermediate biosynthesis; chorismate biosynthesis; chorismate from D-erythrose 4-phosphate and phosphoenolpyruvate: step 7/7.</text>
</comment>
<feature type="binding site" evidence="7">
    <location>
        <begin position="122"/>
        <end position="124"/>
    </location>
    <ligand>
        <name>FMN</name>
        <dbReference type="ChEBI" id="CHEBI:58210"/>
    </ligand>
</feature>
<dbReference type="PROSITE" id="PS00788">
    <property type="entry name" value="CHORISMATE_SYNTHASE_2"/>
    <property type="match status" value="1"/>
</dbReference>
<dbReference type="GO" id="GO:0009423">
    <property type="term" value="P:chorismate biosynthetic process"/>
    <property type="evidence" value="ECO:0007669"/>
    <property type="project" value="UniProtKB-UniRule"/>
</dbReference>
<comment type="cofactor">
    <cofactor evidence="7 8">
        <name>FMNH2</name>
        <dbReference type="ChEBI" id="CHEBI:57618"/>
    </cofactor>
    <text evidence="7 8">Reduced FMN (FMNH(2)).</text>
</comment>
<dbReference type="RefSeq" id="WP_120947386.1">
    <property type="nucleotide sequence ID" value="NZ_QXQP01000007.1"/>
</dbReference>
<dbReference type="CDD" id="cd07304">
    <property type="entry name" value="Chorismate_synthase"/>
    <property type="match status" value="1"/>
</dbReference>
<keyword evidence="5 7" id="KW-0057">Aromatic amino acid biosynthesis</keyword>
<dbReference type="UniPathway" id="UPA00053">
    <property type="reaction ID" value="UER00090"/>
</dbReference>
<dbReference type="PROSITE" id="PS00789">
    <property type="entry name" value="CHORISMATE_SYNTHASE_3"/>
    <property type="match status" value="1"/>
</dbReference>
<dbReference type="InterPro" id="IPR000453">
    <property type="entry name" value="Chorismate_synth"/>
</dbReference>
<dbReference type="GO" id="GO:0004107">
    <property type="term" value="F:chorismate synthase activity"/>
    <property type="evidence" value="ECO:0007669"/>
    <property type="project" value="UniProtKB-UniRule"/>
</dbReference>
<keyword evidence="10" id="KW-1185">Reference proteome</keyword>
<comment type="caution">
    <text evidence="9">The sequence shown here is derived from an EMBL/GenBank/DDBJ whole genome shotgun (WGS) entry which is preliminary data.</text>
</comment>
<evidence type="ECO:0000256" key="3">
    <source>
        <dbReference type="ARBA" id="ARBA00013036"/>
    </source>
</evidence>
<dbReference type="PIRSF" id="PIRSF001456">
    <property type="entry name" value="Chorismate_synth"/>
    <property type="match status" value="1"/>
</dbReference>
<feature type="binding site" evidence="7">
    <location>
        <position position="46"/>
    </location>
    <ligand>
        <name>NADP(+)</name>
        <dbReference type="ChEBI" id="CHEBI:58349"/>
    </ligand>
</feature>
<comment type="subunit">
    <text evidence="7">Homotetramer.</text>
</comment>
<keyword evidence="7" id="KW-0521">NADP</keyword>
<dbReference type="GO" id="GO:0009073">
    <property type="term" value="P:aromatic amino acid family biosynthetic process"/>
    <property type="evidence" value="ECO:0007669"/>
    <property type="project" value="UniProtKB-KW"/>
</dbReference>
<keyword evidence="6 7" id="KW-0456">Lyase</keyword>
<comment type="caution">
    <text evidence="7">Lacks conserved residue(s) required for the propagation of feature annotation.</text>
</comment>
<comment type="catalytic activity">
    <reaction evidence="7 8">
        <text>5-O-(1-carboxyvinyl)-3-phosphoshikimate = chorismate + phosphate</text>
        <dbReference type="Rhea" id="RHEA:21020"/>
        <dbReference type="ChEBI" id="CHEBI:29748"/>
        <dbReference type="ChEBI" id="CHEBI:43474"/>
        <dbReference type="ChEBI" id="CHEBI:57701"/>
        <dbReference type="EC" id="4.2.3.5"/>
    </reaction>
</comment>
<proteinExistence type="inferred from homology"/>
<feature type="binding site" evidence="7">
    <location>
        <position position="316"/>
    </location>
    <ligand>
        <name>FMN</name>
        <dbReference type="ChEBI" id="CHEBI:58210"/>
    </ligand>
</feature>
<name>A0A553V1C2_9HELI</name>
<evidence type="ECO:0000256" key="6">
    <source>
        <dbReference type="ARBA" id="ARBA00023239"/>
    </source>
</evidence>
<dbReference type="SUPFAM" id="SSF103263">
    <property type="entry name" value="Chorismate synthase, AroC"/>
    <property type="match status" value="1"/>
</dbReference>
<evidence type="ECO:0000256" key="7">
    <source>
        <dbReference type="HAMAP-Rule" id="MF_00300"/>
    </source>
</evidence>